<evidence type="ECO:0000256" key="1">
    <source>
        <dbReference type="ARBA" id="ARBA00004496"/>
    </source>
</evidence>
<dbReference type="HAMAP" id="MF_01152">
    <property type="entry name" value="DnaJ"/>
    <property type="match status" value="1"/>
</dbReference>
<dbReference type="CDD" id="cd06257">
    <property type="entry name" value="DnaJ"/>
    <property type="match status" value="1"/>
</dbReference>
<dbReference type="GO" id="GO:0051082">
    <property type="term" value="F:unfolded protein binding"/>
    <property type="evidence" value="ECO:0007669"/>
    <property type="project" value="UniProtKB-UniRule"/>
</dbReference>
<keyword evidence="6 14" id="KW-0677">Repeat</keyword>
<feature type="repeat" description="CXXCXGXG motif" evidence="14">
    <location>
        <begin position="180"/>
        <end position="187"/>
    </location>
</feature>
<dbReference type="SMART" id="SM00271">
    <property type="entry name" value="DnaJ"/>
    <property type="match status" value="1"/>
</dbReference>
<comment type="similarity">
    <text evidence="12 14">Belongs to the DnaJ family.</text>
</comment>
<keyword evidence="8 14" id="KW-0862">Zinc</keyword>
<keyword evidence="10 14" id="KW-0143">Chaperone</keyword>
<dbReference type="InterPro" id="IPR036869">
    <property type="entry name" value="J_dom_sf"/>
</dbReference>
<dbReference type="Gene3D" id="2.60.260.20">
    <property type="entry name" value="Urease metallochaperone UreE, N-terminal domain"/>
    <property type="match status" value="2"/>
</dbReference>
<comment type="caution">
    <text evidence="18">The sequence shown here is derived from an EMBL/GenBank/DDBJ whole genome shotgun (WGS) entry which is preliminary data.</text>
</comment>
<dbReference type="GO" id="GO:0042026">
    <property type="term" value="P:protein refolding"/>
    <property type="evidence" value="ECO:0007669"/>
    <property type="project" value="TreeGrafter"/>
</dbReference>
<feature type="zinc finger region" description="CR-type" evidence="15">
    <location>
        <begin position="128"/>
        <end position="206"/>
    </location>
</feature>
<dbReference type="Gene3D" id="2.10.230.10">
    <property type="entry name" value="Heat shock protein DnaJ, cysteine-rich domain"/>
    <property type="match status" value="1"/>
</dbReference>
<feature type="binding site" evidence="14">
    <location>
        <position position="197"/>
    </location>
    <ligand>
        <name>Zn(2+)</name>
        <dbReference type="ChEBI" id="CHEBI:29105"/>
        <label>1</label>
    </ligand>
</feature>
<evidence type="ECO:0000256" key="14">
    <source>
        <dbReference type="HAMAP-Rule" id="MF_01152"/>
    </source>
</evidence>
<dbReference type="InterPro" id="IPR001305">
    <property type="entry name" value="HSP_DnaJ_Cys-rich_dom"/>
</dbReference>
<dbReference type="GO" id="GO:0009408">
    <property type="term" value="P:response to heat"/>
    <property type="evidence" value="ECO:0007669"/>
    <property type="project" value="InterPro"/>
</dbReference>
<dbReference type="FunFam" id="2.60.260.20:FF:000004">
    <property type="entry name" value="Molecular chaperone DnaJ"/>
    <property type="match status" value="1"/>
</dbReference>
<comment type="subunit">
    <text evidence="2 14">Homodimer.</text>
</comment>
<keyword evidence="9 14" id="KW-0346">Stress response</keyword>
<evidence type="ECO:0000256" key="8">
    <source>
        <dbReference type="ARBA" id="ARBA00022833"/>
    </source>
</evidence>
<evidence type="ECO:0000256" key="13">
    <source>
        <dbReference type="ARBA" id="ARBA00067609"/>
    </source>
</evidence>
<dbReference type="GO" id="GO:0008270">
    <property type="term" value="F:zinc ion binding"/>
    <property type="evidence" value="ECO:0007669"/>
    <property type="project" value="UniProtKB-UniRule"/>
</dbReference>
<dbReference type="GO" id="GO:0006260">
    <property type="term" value="P:DNA replication"/>
    <property type="evidence" value="ECO:0007669"/>
    <property type="project" value="UniProtKB-KW"/>
</dbReference>
<dbReference type="GO" id="GO:0005524">
    <property type="term" value="F:ATP binding"/>
    <property type="evidence" value="ECO:0007669"/>
    <property type="project" value="InterPro"/>
</dbReference>
<keyword evidence="5 14" id="KW-0479">Metal-binding</keyword>
<dbReference type="EMBL" id="DTHO01000053">
    <property type="protein sequence ID" value="HGG99744.1"/>
    <property type="molecule type" value="Genomic_DNA"/>
</dbReference>
<dbReference type="CDD" id="cd10719">
    <property type="entry name" value="DnaJ_zf"/>
    <property type="match status" value="1"/>
</dbReference>
<feature type="repeat" description="CXXCXGXG motif" evidence="14">
    <location>
        <begin position="141"/>
        <end position="148"/>
    </location>
</feature>
<dbReference type="PANTHER" id="PTHR43096">
    <property type="entry name" value="DNAJ HOMOLOG 1, MITOCHONDRIAL-RELATED"/>
    <property type="match status" value="1"/>
</dbReference>
<evidence type="ECO:0000256" key="4">
    <source>
        <dbReference type="ARBA" id="ARBA00022705"/>
    </source>
</evidence>
<comment type="function">
    <text evidence="11 14">Participates actively in the response to hyperosmotic and heat shock by preventing the aggregation of stress-denatured proteins and by disaggregating proteins, also in an autonomous, DnaK-independent fashion. Unfolded proteins bind initially to DnaJ; upon interaction with the DnaJ-bound protein, DnaK hydrolyzes its bound ATP, resulting in the formation of a stable complex. GrpE releases ADP from DnaK; ATP binding to DnaK triggers the release of the substrate protein, thus completing the reaction cycle. Several rounds of ATP-dependent interactions between DnaJ, DnaK and GrpE are required for fully efficient folding. Also involved, together with DnaK and GrpE, in the DNA replication of plasmids through activation of initiation proteins.</text>
</comment>
<evidence type="ECO:0000256" key="3">
    <source>
        <dbReference type="ARBA" id="ARBA00022490"/>
    </source>
</evidence>
<dbReference type="InterPro" id="IPR036410">
    <property type="entry name" value="HSP_DnaJ_Cys-rich_dom_sf"/>
</dbReference>
<evidence type="ECO:0000256" key="9">
    <source>
        <dbReference type="ARBA" id="ARBA00023016"/>
    </source>
</evidence>
<comment type="domain">
    <text evidence="14">The J domain is necessary and sufficient to stimulate DnaK ATPase activity. Zinc center 1 plays an important role in the autonomous, DnaK-independent chaperone activity of DnaJ. Zinc center 2 is essential for interaction with DnaK and for DnaJ activity.</text>
</comment>
<evidence type="ECO:0000259" key="16">
    <source>
        <dbReference type="PROSITE" id="PS50076"/>
    </source>
</evidence>
<dbReference type="InterPro" id="IPR018253">
    <property type="entry name" value="DnaJ_domain_CS"/>
</dbReference>
<feature type="binding site" evidence="14">
    <location>
        <position position="183"/>
    </location>
    <ligand>
        <name>Zn(2+)</name>
        <dbReference type="ChEBI" id="CHEBI:29105"/>
        <label>2</label>
    </ligand>
</feature>
<evidence type="ECO:0000256" key="6">
    <source>
        <dbReference type="ARBA" id="ARBA00022737"/>
    </source>
</evidence>
<dbReference type="FunFam" id="2.10.230.10:FF:000002">
    <property type="entry name" value="Molecular chaperone DnaJ"/>
    <property type="match status" value="1"/>
</dbReference>
<feature type="binding site" evidence="14">
    <location>
        <position position="194"/>
    </location>
    <ligand>
        <name>Zn(2+)</name>
        <dbReference type="ChEBI" id="CHEBI:29105"/>
        <label>1</label>
    </ligand>
</feature>
<dbReference type="PANTHER" id="PTHR43096:SF48">
    <property type="entry name" value="CHAPERONE PROTEIN DNAJ"/>
    <property type="match status" value="1"/>
</dbReference>
<dbReference type="SUPFAM" id="SSF57938">
    <property type="entry name" value="DnaJ/Hsp40 cysteine-rich domain"/>
    <property type="match status" value="1"/>
</dbReference>
<evidence type="ECO:0000256" key="2">
    <source>
        <dbReference type="ARBA" id="ARBA00011738"/>
    </source>
</evidence>
<protein>
    <recommendedName>
        <fullName evidence="13 14">Chaperone protein DnaJ</fullName>
    </recommendedName>
</protein>
<evidence type="ECO:0000256" key="5">
    <source>
        <dbReference type="ARBA" id="ARBA00022723"/>
    </source>
</evidence>
<dbReference type="SUPFAM" id="SSF46565">
    <property type="entry name" value="Chaperone J-domain"/>
    <property type="match status" value="1"/>
</dbReference>
<dbReference type="CDD" id="cd10747">
    <property type="entry name" value="DnaJ_C"/>
    <property type="match status" value="1"/>
</dbReference>
<sequence length="366" mass="40758">MKDYYSILGVSRNASQEEIKKAFRRLARQYHPDLNPGNKEAEEKFKEINEAYSCLSDPVRRANYDRYGTVEAPTGNGFGFETYTTFTDIFEDIFEGFFGSFGFRKNKPVKGADLRYDLTITLEEAAFGVEKTIKIPRWQECSKCKGSGIKPGSEPIICSSCGGTGYIRYSQGFFSVSKTCSKCGGKGRIIRDPCSDCSGTGKIRVEHELTIKIPPGVDTGSKLKVSGEGEMGEFGGPRGDLYIFINVREHEFFKREGINLYCSVPISFVKAVFGGQIEVPTLDGNEIIEIPPGTPSGKVFKLKGKGLPRVGGTHRGDQIVNVYIDVPKKLTERQREILEEFARVSGEEIKKTSRGFKDKLKDIFSM</sequence>
<dbReference type="PROSITE" id="PS51188">
    <property type="entry name" value="ZF_CR"/>
    <property type="match status" value="1"/>
</dbReference>
<feature type="binding site" evidence="14">
    <location>
        <position position="180"/>
    </location>
    <ligand>
        <name>Zn(2+)</name>
        <dbReference type="ChEBI" id="CHEBI:29105"/>
        <label>2</label>
    </ligand>
</feature>
<evidence type="ECO:0000256" key="7">
    <source>
        <dbReference type="ARBA" id="ARBA00022771"/>
    </source>
</evidence>
<evidence type="ECO:0000256" key="11">
    <source>
        <dbReference type="ARBA" id="ARBA00053423"/>
    </source>
</evidence>
<evidence type="ECO:0000259" key="17">
    <source>
        <dbReference type="PROSITE" id="PS51188"/>
    </source>
</evidence>
<evidence type="ECO:0000256" key="12">
    <source>
        <dbReference type="ARBA" id="ARBA00061004"/>
    </source>
</evidence>
<keyword evidence="4 14" id="KW-0235">DNA replication</keyword>
<feature type="binding site" evidence="14">
    <location>
        <position position="141"/>
    </location>
    <ligand>
        <name>Zn(2+)</name>
        <dbReference type="ChEBI" id="CHEBI:29105"/>
        <label>1</label>
    </ligand>
</feature>
<dbReference type="NCBIfam" id="TIGR02349">
    <property type="entry name" value="DnaJ_bact"/>
    <property type="match status" value="1"/>
</dbReference>
<proteinExistence type="inferred from homology"/>
<comment type="subcellular location">
    <subcellularLocation>
        <location evidence="1 14">Cytoplasm</location>
    </subcellularLocation>
</comment>
<dbReference type="PRINTS" id="PR00625">
    <property type="entry name" value="JDOMAIN"/>
</dbReference>
<dbReference type="FunFam" id="1.10.287.110:FF:000034">
    <property type="entry name" value="Chaperone protein DnaJ"/>
    <property type="match status" value="1"/>
</dbReference>
<feature type="binding site" evidence="14">
    <location>
        <position position="144"/>
    </location>
    <ligand>
        <name>Zn(2+)</name>
        <dbReference type="ChEBI" id="CHEBI:29105"/>
        <label>1</label>
    </ligand>
</feature>
<evidence type="ECO:0000256" key="15">
    <source>
        <dbReference type="PROSITE-ProRule" id="PRU00546"/>
    </source>
</evidence>
<feature type="binding site" evidence="14">
    <location>
        <position position="161"/>
    </location>
    <ligand>
        <name>Zn(2+)</name>
        <dbReference type="ChEBI" id="CHEBI:29105"/>
        <label>2</label>
    </ligand>
</feature>
<dbReference type="NCBIfam" id="NF008035">
    <property type="entry name" value="PRK10767.1"/>
    <property type="match status" value="1"/>
</dbReference>
<dbReference type="AlphaFoldDB" id="A0A7C4ELH7"/>
<organism evidence="18">
    <name type="scientific">Thermodesulfovibrio aggregans</name>
    <dbReference type="NCBI Taxonomy" id="86166"/>
    <lineage>
        <taxon>Bacteria</taxon>
        <taxon>Pseudomonadati</taxon>
        <taxon>Nitrospirota</taxon>
        <taxon>Thermodesulfovibrionia</taxon>
        <taxon>Thermodesulfovibrionales</taxon>
        <taxon>Thermodesulfovibrionaceae</taxon>
        <taxon>Thermodesulfovibrio</taxon>
    </lineage>
</organism>
<dbReference type="SUPFAM" id="SSF49493">
    <property type="entry name" value="HSP40/DnaJ peptide-binding domain"/>
    <property type="match status" value="2"/>
</dbReference>
<dbReference type="Gene3D" id="1.10.287.110">
    <property type="entry name" value="DnaJ domain"/>
    <property type="match status" value="1"/>
</dbReference>
<dbReference type="GO" id="GO:0031072">
    <property type="term" value="F:heat shock protein binding"/>
    <property type="evidence" value="ECO:0007669"/>
    <property type="project" value="InterPro"/>
</dbReference>
<dbReference type="InterPro" id="IPR012724">
    <property type="entry name" value="DnaJ"/>
</dbReference>
<feature type="domain" description="CR-type" evidence="17">
    <location>
        <begin position="128"/>
        <end position="206"/>
    </location>
</feature>
<evidence type="ECO:0000256" key="10">
    <source>
        <dbReference type="ARBA" id="ARBA00023186"/>
    </source>
</evidence>
<comment type="cofactor">
    <cofactor evidence="14">
        <name>Zn(2+)</name>
        <dbReference type="ChEBI" id="CHEBI:29105"/>
    </cofactor>
    <text evidence="14">Binds 2 Zn(2+) ions per monomer.</text>
</comment>
<gene>
    <name evidence="14 18" type="primary">dnaJ</name>
    <name evidence="18" type="ORF">ENV75_04775</name>
</gene>
<keyword evidence="7 14" id="KW-0863">Zinc-finger</keyword>
<dbReference type="PROSITE" id="PS50076">
    <property type="entry name" value="DNAJ_2"/>
    <property type="match status" value="1"/>
</dbReference>
<feature type="binding site" evidence="14">
    <location>
        <position position="158"/>
    </location>
    <ligand>
        <name>Zn(2+)</name>
        <dbReference type="ChEBI" id="CHEBI:29105"/>
        <label>2</label>
    </ligand>
</feature>
<dbReference type="InterPro" id="IPR001623">
    <property type="entry name" value="DnaJ_domain"/>
</dbReference>
<dbReference type="GO" id="GO:0005737">
    <property type="term" value="C:cytoplasm"/>
    <property type="evidence" value="ECO:0007669"/>
    <property type="project" value="UniProtKB-SubCell"/>
</dbReference>
<feature type="repeat" description="CXXCXGXG motif" evidence="14">
    <location>
        <begin position="194"/>
        <end position="201"/>
    </location>
</feature>
<dbReference type="InterPro" id="IPR008971">
    <property type="entry name" value="HSP40/DnaJ_pept-bd"/>
</dbReference>
<feature type="domain" description="J" evidence="16">
    <location>
        <begin position="3"/>
        <end position="68"/>
    </location>
</feature>
<dbReference type="Pfam" id="PF00684">
    <property type="entry name" value="DnaJ_CXXCXGXG"/>
    <property type="match status" value="1"/>
</dbReference>
<dbReference type="Pfam" id="PF00226">
    <property type="entry name" value="DnaJ"/>
    <property type="match status" value="1"/>
</dbReference>
<feature type="repeat" description="CXXCXGXG motif" evidence="14">
    <location>
        <begin position="158"/>
        <end position="165"/>
    </location>
</feature>
<name>A0A7C4ELH7_9BACT</name>
<dbReference type="PROSITE" id="PS00636">
    <property type="entry name" value="DNAJ_1"/>
    <property type="match status" value="1"/>
</dbReference>
<dbReference type="Pfam" id="PF01556">
    <property type="entry name" value="DnaJ_C"/>
    <property type="match status" value="1"/>
</dbReference>
<keyword evidence="3 14" id="KW-0963">Cytoplasm</keyword>
<evidence type="ECO:0000313" key="18">
    <source>
        <dbReference type="EMBL" id="HGG99744.1"/>
    </source>
</evidence>
<accession>A0A7C4ELH7</accession>
<reference evidence="18" key="1">
    <citation type="journal article" date="2020" name="mSystems">
        <title>Genome- and Community-Level Interaction Insights into Carbon Utilization and Element Cycling Functions of Hydrothermarchaeota in Hydrothermal Sediment.</title>
        <authorList>
            <person name="Zhou Z."/>
            <person name="Liu Y."/>
            <person name="Xu W."/>
            <person name="Pan J."/>
            <person name="Luo Z.H."/>
            <person name="Li M."/>
        </authorList>
    </citation>
    <scope>NUCLEOTIDE SEQUENCE [LARGE SCALE GENOMIC DNA]</scope>
    <source>
        <strain evidence="18">SpSt-788</strain>
    </source>
</reference>
<dbReference type="InterPro" id="IPR002939">
    <property type="entry name" value="DnaJ_C"/>
</dbReference>